<dbReference type="InterPro" id="IPR035987">
    <property type="entry name" value="Ribosomal_uS8_sf"/>
</dbReference>
<reference evidence="5 6" key="1">
    <citation type="submission" date="2017-03" db="EMBL/GenBank/DDBJ databases">
        <title>WGS assembly of Porphyra umbilicalis.</title>
        <authorList>
            <person name="Brawley S.H."/>
            <person name="Blouin N.A."/>
            <person name="Ficko-Blean E."/>
            <person name="Wheeler G.L."/>
            <person name="Lohr M."/>
            <person name="Goodson H.V."/>
            <person name="Jenkins J.W."/>
            <person name="Blaby-Haas C.E."/>
            <person name="Helliwell K.E."/>
            <person name="Chan C."/>
            <person name="Marriage T."/>
            <person name="Bhattacharya D."/>
            <person name="Klein A.S."/>
            <person name="Badis Y."/>
            <person name="Brodie J."/>
            <person name="Cao Y."/>
            <person name="Collen J."/>
            <person name="Dittami S.M."/>
            <person name="Gachon C.M."/>
            <person name="Green B.R."/>
            <person name="Karpowicz S."/>
            <person name="Kim J.W."/>
            <person name="Kudahl U."/>
            <person name="Lin S."/>
            <person name="Michel G."/>
            <person name="Mittag M."/>
            <person name="Olson B.J."/>
            <person name="Pangilinan J."/>
            <person name="Peng Y."/>
            <person name="Qiu H."/>
            <person name="Shu S."/>
            <person name="Singer J.T."/>
            <person name="Smith A.G."/>
            <person name="Sprecher B.N."/>
            <person name="Wagner V."/>
            <person name="Wang W."/>
            <person name="Wang Z.-Y."/>
            <person name="Yan J."/>
            <person name="Yarish C."/>
            <person name="Zoeuner-Riek S."/>
            <person name="Zhuang Y."/>
            <person name="Zou Y."/>
            <person name="Lindquist E.A."/>
            <person name="Grimwood J."/>
            <person name="Barry K."/>
            <person name="Rokhsar D.S."/>
            <person name="Schmutz J."/>
            <person name="Stiller J.W."/>
            <person name="Grossman A.R."/>
            <person name="Prochnik S.E."/>
        </authorList>
    </citation>
    <scope>NUCLEOTIDE SEQUENCE [LARGE SCALE GENOMIC DNA]</scope>
    <source>
        <strain evidence="5">4086291</strain>
    </source>
</reference>
<evidence type="ECO:0000313" key="6">
    <source>
        <dbReference type="Proteomes" id="UP000218209"/>
    </source>
</evidence>
<dbReference type="PROSITE" id="PS00053">
    <property type="entry name" value="RIBOSOMAL_S8"/>
    <property type="match status" value="1"/>
</dbReference>
<organism evidence="5 6">
    <name type="scientific">Porphyra umbilicalis</name>
    <name type="common">Purple laver</name>
    <name type="synonym">Red alga</name>
    <dbReference type="NCBI Taxonomy" id="2786"/>
    <lineage>
        <taxon>Eukaryota</taxon>
        <taxon>Rhodophyta</taxon>
        <taxon>Bangiophyceae</taxon>
        <taxon>Bangiales</taxon>
        <taxon>Bangiaceae</taxon>
        <taxon>Porphyra</taxon>
    </lineage>
</organism>
<dbReference type="Gene3D" id="3.30.1490.10">
    <property type="match status" value="1"/>
</dbReference>
<gene>
    <name evidence="5" type="ORF">BU14_0022s0032</name>
</gene>
<evidence type="ECO:0000256" key="3">
    <source>
        <dbReference type="ARBA" id="ARBA00023274"/>
    </source>
</evidence>
<dbReference type="HAMAP" id="MF_01302_B">
    <property type="entry name" value="Ribosomal_uS8_B"/>
    <property type="match status" value="1"/>
</dbReference>
<dbReference type="GO" id="GO:0005737">
    <property type="term" value="C:cytoplasm"/>
    <property type="evidence" value="ECO:0007669"/>
    <property type="project" value="UniProtKB-ARBA"/>
</dbReference>
<evidence type="ECO:0008006" key="7">
    <source>
        <dbReference type="Google" id="ProtNLM"/>
    </source>
</evidence>
<dbReference type="InterPro" id="IPR047863">
    <property type="entry name" value="Ribosomal_uS8_CS"/>
</dbReference>
<evidence type="ECO:0000256" key="2">
    <source>
        <dbReference type="ARBA" id="ARBA00022980"/>
    </source>
</evidence>
<keyword evidence="2 4" id="KW-0689">Ribosomal protein</keyword>
<evidence type="ECO:0000313" key="5">
    <source>
        <dbReference type="EMBL" id="OSX81311.1"/>
    </source>
</evidence>
<sequence length="143" mass="14936">MGHPKGVALHDALSDTFARLRNGQTARRAAVTVPHSRHVLAVLRTLTALGYLSAVRVVPPPSPAAPPHPTLAVDLKYGPGGAPAMVRLARVSKPSRRVYAGGRSLPPAASGLGEWLLSTPQGVMSGTEARRRNVGGEVLGQVF</sequence>
<dbReference type="GO" id="GO:0006412">
    <property type="term" value="P:translation"/>
    <property type="evidence" value="ECO:0007669"/>
    <property type="project" value="InterPro"/>
</dbReference>
<dbReference type="InterPro" id="IPR000630">
    <property type="entry name" value="Ribosomal_uS8"/>
</dbReference>
<name>A0A1X6PKC2_PORUM</name>
<dbReference type="EMBL" id="KV918763">
    <property type="protein sequence ID" value="OSX81311.1"/>
    <property type="molecule type" value="Genomic_DNA"/>
</dbReference>
<proteinExistence type="inferred from homology"/>
<dbReference type="SUPFAM" id="SSF56047">
    <property type="entry name" value="Ribosomal protein S8"/>
    <property type="match status" value="1"/>
</dbReference>
<evidence type="ECO:0000256" key="4">
    <source>
        <dbReference type="RuleBase" id="RU003660"/>
    </source>
</evidence>
<accession>A0A1X6PKC2</accession>
<dbReference type="Pfam" id="PF00410">
    <property type="entry name" value="Ribosomal_S8"/>
    <property type="match status" value="1"/>
</dbReference>
<dbReference type="FunFam" id="3.30.1490.10:FF:000001">
    <property type="entry name" value="30S ribosomal protein S8"/>
    <property type="match status" value="1"/>
</dbReference>
<dbReference type="OrthoDB" id="409928at2759"/>
<protein>
    <recommendedName>
        <fullName evidence="7">30S ribosomal protein S8</fullName>
    </recommendedName>
</protein>
<dbReference type="GO" id="GO:0003735">
    <property type="term" value="F:structural constituent of ribosome"/>
    <property type="evidence" value="ECO:0007669"/>
    <property type="project" value="InterPro"/>
</dbReference>
<evidence type="ECO:0000256" key="1">
    <source>
        <dbReference type="ARBA" id="ARBA00006471"/>
    </source>
</evidence>
<dbReference type="Gene3D" id="3.30.1370.30">
    <property type="match status" value="1"/>
</dbReference>
<keyword evidence="6" id="KW-1185">Reference proteome</keyword>
<dbReference type="GO" id="GO:1990904">
    <property type="term" value="C:ribonucleoprotein complex"/>
    <property type="evidence" value="ECO:0007669"/>
    <property type="project" value="UniProtKB-KW"/>
</dbReference>
<dbReference type="Proteomes" id="UP000218209">
    <property type="component" value="Unassembled WGS sequence"/>
</dbReference>
<comment type="similarity">
    <text evidence="1 4">Belongs to the universal ribosomal protein uS8 family.</text>
</comment>
<dbReference type="AlphaFoldDB" id="A0A1X6PKC2"/>
<keyword evidence="3 4" id="KW-0687">Ribonucleoprotein</keyword>
<dbReference type="GO" id="GO:0005840">
    <property type="term" value="C:ribosome"/>
    <property type="evidence" value="ECO:0007669"/>
    <property type="project" value="UniProtKB-KW"/>
</dbReference>